<name>A0A1Y1SBM7_9GAMM</name>
<dbReference type="STRING" id="1317117.ATO7_12158"/>
<dbReference type="InterPro" id="IPR005346">
    <property type="entry name" value="RnfH"/>
</dbReference>
<proteinExistence type="inferred from homology"/>
<reference evidence="3 4" key="1">
    <citation type="submission" date="2013-04" db="EMBL/GenBank/DDBJ databases">
        <title>Oceanococcus atlanticus 22II-S10r2 Genome Sequencing.</title>
        <authorList>
            <person name="Lai Q."/>
            <person name="Li G."/>
            <person name="Shao Z."/>
        </authorList>
    </citation>
    <scope>NUCLEOTIDE SEQUENCE [LARGE SCALE GENOMIC DNA]</scope>
    <source>
        <strain evidence="3 4">22II-S10r2</strain>
    </source>
</reference>
<evidence type="ECO:0000256" key="1">
    <source>
        <dbReference type="ARBA" id="ARBA00010645"/>
    </source>
</evidence>
<dbReference type="OrthoDB" id="9796575at2"/>
<dbReference type="Pfam" id="PF03658">
    <property type="entry name" value="Ub-RnfH"/>
    <property type="match status" value="1"/>
</dbReference>
<dbReference type="RefSeq" id="WP_083562097.1">
    <property type="nucleotide sequence ID" value="NZ_AQQV01000003.1"/>
</dbReference>
<dbReference type="HAMAP" id="MF_00460">
    <property type="entry name" value="UPF0125_RnfH"/>
    <property type="match status" value="1"/>
</dbReference>
<dbReference type="AlphaFoldDB" id="A0A1Y1SBM7"/>
<dbReference type="PANTHER" id="PTHR37483">
    <property type="entry name" value="UPF0125 PROTEIN RATB"/>
    <property type="match status" value="1"/>
</dbReference>
<comment type="caution">
    <text evidence="3">The sequence shown here is derived from an EMBL/GenBank/DDBJ whole genome shotgun (WGS) entry which is preliminary data.</text>
</comment>
<gene>
    <name evidence="3" type="ORF">ATO7_12158</name>
</gene>
<dbReference type="PANTHER" id="PTHR37483:SF1">
    <property type="entry name" value="UPF0125 PROTEIN RATB"/>
    <property type="match status" value="1"/>
</dbReference>
<comment type="similarity">
    <text evidence="1 2">Belongs to the UPF0125 (RnfH) family.</text>
</comment>
<evidence type="ECO:0000313" key="3">
    <source>
        <dbReference type="EMBL" id="ORE86047.1"/>
    </source>
</evidence>
<dbReference type="InterPro" id="IPR016155">
    <property type="entry name" value="Mopterin_synth/thiamin_S_b"/>
</dbReference>
<evidence type="ECO:0000313" key="4">
    <source>
        <dbReference type="Proteomes" id="UP000192342"/>
    </source>
</evidence>
<dbReference type="Proteomes" id="UP000192342">
    <property type="component" value="Unassembled WGS sequence"/>
</dbReference>
<keyword evidence="4" id="KW-1185">Reference proteome</keyword>
<protein>
    <recommendedName>
        <fullName evidence="2">UPF0125 protein ATO7_12158</fullName>
    </recommendedName>
</protein>
<dbReference type="InterPro" id="IPR037021">
    <property type="entry name" value="RnfH_sf"/>
</dbReference>
<dbReference type="EMBL" id="AQQV01000003">
    <property type="protein sequence ID" value="ORE86047.1"/>
    <property type="molecule type" value="Genomic_DNA"/>
</dbReference>
<evidence type="ECO:0000256" key="2">
    <source>
        <dbReference type="HAMAP-Rule" id="MF_00460"/>
    </source>
</evidence>
<dbReference type="SUPFAM" id="SSF54285">
    <property type="entry name" value="MoaD/ThiS"/>
    <property type="match status" value="1"/>
</dbReference>
<sequence>MSIETTGDLIAVEVAYATPEKQHLLSLNVPQGSTVEEAVRRSGILDLCPEIDLTVNKVGVWGKIGKLGQTLEARDRAEIYRALKADPKEARRKRAREA</sequence>
<dbReference type="NCBIfam" id="NF002490">
    <property type="entry name" value="PRK01777.1"/>
    <property type="match status" value="1"/>
</dbReference>
<accession>A0A1Y1SBM7</accession>
<organism evidence="3 4">
    <name type="scientific">Oceanococcus atlanticus</name>
    <dbReference type="NCBI Taxonomy" id="1317117"/>
    <lineage>
        <taxon>Bacteria</taxon>
        <taxon>Pseudomonadati</taxon>
        <taxon>Pseudomonadota</taxon>
        <taxon>Gammaproteobacteria</taxon>
        <taxon>Chromatiales</taxon>
        <taxon>Oceanococcaceae</taxon>
        <taxon>Oceanococcus</taxon>
    </lineage>
</organism>
<dbReference type="Gene3D" id="3.10.20.280">
    <property type="entry name" value="RnfH-like"/>
    <property type="match status" value="1"/>
</dbReference>